<dbReference type="InterPro" id="IPR018376">
    <property type="entry name" value="Enoyl-CoA_hyd/isom_CS"/>
</dbReference>
<keyword evidence="3" id="KW-0413">Isomerase</keyword>
<dbReference type="GO" id="GO:0010124">
    <property type="term" value="P:phenylacetate catabolic process"/>
    <property type="evidence" value="ECO:0007669"/>
    <property type="project" value="InterPro"/>
</dbReference>
<dbReference type="PROSITE" id="PS00166">
    <property type="entry name" value="ENOYL_COA_HYDRATASE"/>
    <property type="match status" value="1"/>
</dbReference>
<dbReference type="OrthoDB" id="5291143at2"/>
<dbReference type="GO" id="GO:0016853">
    <property type="term" value="F:isomerase activity"/>
    <property type="evidence" value="ECO:0007669"/>
    <property type="project" value="UniProtKB-KW"/>
</dbReference>
<dbReference type="EMBL" id="SDKK01000008">
    <property type="protein sequence ID" value="TYC58896.1"/>
    <property type="molecule type" value="Genomic_DNA"/>
</dbReference>
<evidence type="ECO:0000256" key="1">
    <source>
        <dbReference type="ARBA" id="ARBA00005254"/>
    </source>
</evidence>
<comment type="similarity">
    <text evidence="1 2">Belongs to the enoyl-CoA hydratase/isomerase family.</text>
</comment>
<dbReference type="PANTHER" id="PTHR43459">
    <property type="entry name" value="ENOYL-COA HYDRATASE"/>
    <property type="match status" value="1"/>
</dbReference>
<dbReference type="NCBIfam" id="TIGR02280">
    <property type="entry name" value="PaaB1"/>
    <property type="match status" value="1"/>
</dbReference>
<evidence type="ECO:0000313" key="3">
    <source>
        <dbReference type="EMBL" id="TYC58896.1"/>
    </source>
</evidence>
<dbReference type="InterPro" id="IPR001753">
    <property type="entry name" value="Enoyl-CoA_hydra/iso"/>
</dbReference>
<keyword evidence="4" id="KW-1185">Reference proteome</keyword>
<dbReference type="Gene3D" id="1.10.12.10">
    <property type="entry name" value="Lyase 2-enoyl-coa Hydratase, Chain A, domain 2"/>
    <property type="match status" value="1"/>
</dbReference>
<dbReference type="InterPro" id="IPR014748">
    <property type="entry name" value="Enoyl-CoA_hydra_C"/>
</dbReference>
<dbReference type="Proteomes" id="UP000389128">
    <property type="component" value="Unassembled WGS sequence"/>
</dbReference>
<dbReference type="Gene3D" id="3.90.226.10">
    <property type="entry name" value="2-enoyl-CoA Hydratase, Chain A, domain 1"/>
    <property type="match status" value="1"/>
</dbReference>
<protein>
    <submittedName>
        <fullName evidence="3">2-(1,2-epoxy-1,2-dihydrophenyl)acetyl-CoA isomerase</fullName>
        <ecNumber evidence="3">5.3.3.18</ecNumber>
    </submittedName>
</protein>
<evidence type="ECO:0000313" key="4">
    <source>
        <dbReference type="Proteomes" id="UP000389128"/>
    </source>
</evidence>
<dbReference type="AlphaFoldDB" id="A0A6C2CYL6"/>
<organism evidence="3 4">
    <name type="scientific">Zoogloea oleivorans</name>
    <dbReference type="NCBI Taxonomy" id="1552750"/>
    <lineage>
        <taxon>Bacteria</taxon>
        <taxon>Pseudomonadati</taxon>
        <taxon>Pseudomonadota</taxon>
        <taxon>Betaproteobacteria</taxon>
        <taxon>Rhodocyclales</taxon>
        <taxon>Zoogloeaceae</taxon>
        <taxon>Zoogloea</taxon>
    </lineage>
</organism>
<sequence length="267" mass="28413">MILDDLFDTVLLERSEGVATLTLNRPERLNSFTAAMHADLRAALEVVRGDHSLRALILTGAGRGFCAGQDLGERTRAIADGTLDLSASVDTNYKPLVLALRSLDMPVLAAVNGIAAGAGSSLALACDVVFAGRSASFIQSFGKLGLIPDTGGSWMLPRAVGHARAMGLALFAEPLTAEQAAEWGLIWRCVDDEALMPTVVDAARKLASGPTRGYIRTRQALLASTANELETQLDLERDFMGELGNSRDYREGVAAFVAKRAPHFTGE</sequence>
<dbReference type="RefSeq" id="WP_148578956.1">
    <property type="nucleotide sequence ID" value="NZ_SDKK01000008.1"/>
</dbReference>
<dbReference type="CDD" id="cd06558">
    <property type="entry name" value="crotonase-like"/>
    <property type="match status" value="1"/>
</dbReference>
<proteinExistence type="inferred from homology"/>
<dbReference type="InterPro" id="IPR029045">
    <property type="entry name" value="ClpP/crotonase-like_dom_sf"/>
</dbReference>
<accession>A0A6C2CYL6</accession>
<name>A0A6C2CYL6_9RHOO</name>
<dbReference type="EC" id="5.3.3.18" evidence="3"/>
<evidence type="ECO:0000256" key="2">
    <source>
        <dbReference type="RuleBase" id="RU003707"/>
    </source>
</evidence>
<reference evidence="3 4" key="1">
    <citation type="submission" date="2019-01" db="EMBL/GenBank/DDBJ databases">
        <title>Zoogloea oleivorans genome sequencing and assembly.</title>
        <authorList>
            <person name="Tancsics A."/>
            <person name="Farkas M."/>
            <person name="Kriszt B."/>
            <person name="Maroti G."/>
            <person name="Horvath B."/>
        </authorList>
    </citation>
    <scope>NUCLEOTIDE SEQUENCE [LARGE SCALE GENOMIC DNA]</scope>
    <source>
        <strain evidence="3 4">Buc</strain>
    </source>
</reference>
<dbReference type="PANTHER" id="PTHR43459:SF1">
    <property type="entry name" value="EG:BACN32G11.4 PROTEIN"/>
    <property type="match status" value="1"/>
</dbReference>
<dbReference type="InterPro" id="IPR011968">
    <property type="entry name" value="PaaB1"/>
</dbReference>
<dbReference type="Pfam" id="PF00378">
    <property type="entry name" value="ECH_1"/>
    <property type="match status" value="1"/>
</dbReference>
<gene>
    <name evidence="3" type="ORF">ETQ85_10290</name>
</gene>
<dbReference type="SUPFAM" id="SSF52096">
    <property type="entry name" value="ClpP/crotonase"/>
    <property type="match status" value="1"/>
</dbReference>
<comment type="caution">
    <text evidence="3">The sequence shown here is derived from an EMBL/GenBank/DDBJ whole genome shotgun (WGS) entry which is preliminary data.</text>
</comment>